<dbReference type="AlphaFoldDB" id="F9GFB8"/>
<protein>
    <submittedName>
        <fullName evidence="2">Uncharacterized protein</fullName>
    </submittedName>
</protein>
<gene>
    <name evidence="2" type="ORF">FOXB_17352</name>
</gene>
<dbReference type="PaxDb" id="5507-FOXG_01649P0"/>
<accession>F9GFB8</accession>
<comment type="caution">
    <text evidence="2">The sequence shown here is derived from an EMBL/GenBank/DDBJ whole genome shotgun (WGS) entry which is preliminary data.</text>
</comment>
<feature type="chain" id="PRO_5003390981" evidence="1">
    <location>
        <begin position="21"/>
        <end position="425"/>
    </location>
</feature>
<dbReference type="EMBL" id="AFQF01006928">
    <property type="protein sequence ID" value="EGU72108.1"/>
    <property type="molecule type" value="Genomic_DNA"/>
</dbReference>
<proteinExistence type="predicted"/>
<feature type="signal peptide" evidence="1">
    <location>
        <begin position="1"/>
        <end position="20"/>
    </location>
</feature>
<evidence type="ECO:0000256" key="1">
    <source>
        <dbReference type="SAM" id="SignalP"/>
    </source>
</evidence>
<organism evidence="2">
    <name type="scientific">Fusarium oxysporum (strain Fo5176)</name>
    <name type="common">Fusarium vascular wilt</name>
    <dbReference type="NCBI Taxonomy" id="660025"/>
    <lineage>
        <taxon>Eukaryota</taxon>
        <taxon>Fungi</taxon>
        <taxon>Dikarya</taxon>
        <taxon>Ascomycota</taxon>
        <taxon>Pezizomycotina</taxon>
        <taxon>Sordariomycetes</taxon>
        <taxon>Hypocreomycetidae</taxon>
        <taxon>Hypocreales</taxon>
        <taxon>Nectriaceae</taxon>
        <taxon>Fusarium</taxon>
        <taxon>Fusarium oxysporum species complex</taxon>
    </lineage>
</organism>
<reference evidence="2" key="1">
    <citation type="journal article" date="2012" name="Mol. Plant Microbe Interact.">
        <title>A highly conserved effector in Fusarium oxysporum is required for full virulence on Arabidopsis.</title>
        <authorList>
            <person name="Thatcher L.F."/>
            <person name="Gardiner D.M."/>
            <person name="Kazan K."/>
            <person name="Manners J."/>
        </authorList>
    </citation>
    <scope>NUCLEOTIDE SEQUENCE [LARGE SCALE GENOMIC DNA]</scope>
    <source>
        <strain evidence="2">Fo5176</strain>
    </source>
</reference>
<evidence type="ECO:0000313" key="2">
    <source>
        <dbReference type="EMBL" id="EGU72108.1"/>
    </source>
</evidence>
<name>F9GFB8_FUSOF</name>
<sequence>MFTSLWLMMLIPQQMHDCQASFHILTLWQGGYYINQKEHVCDLKETAVVVDAMPTLIEGNTGAIEGIHQPLAMLMHRYDGTTMRDSVYEHMILNKFDGTAPARTPRESIDILSNVSMAPNTINTTSANTFTTAKSATPNYMIKISMMMLDNLISNNIAMERQAVEGNFAVGVHYQAVYGKTVWEPPLGRLNSLYQHRLGQEFMVVIHIVMGNQYYIFLLAHTVYRPPDVLTHSTYACRALMGLVTTSMYRNGSSSPISRLLFFLSIVSKDEVFMIAHRGRGAYLSLSFTAVYSEYAEDDIAYQKDTVMSVQEFVTRFSRLDRQSTRATQCALNERLRIVATLPKPYTMKHTMLPVIRRRTTGGIVVSDDHNAANNDIDTELDLSSARSELSHLAQLRSKPIAVGMLRVSFDCPGLVEESKTTGDM</sequence>
<dbReference type="OrthoDB" id="5080797at2759"/>
<keyword evidence="1" id="KW-0732">Signal</keyword>